<proteinExistence type="predicted"/>
<evidence type="ECO:0000259" key="1">
    <source>
        <dbReference type="Pfam" id="PF01882"/>
    </source>
</evidence>
<dbReference type="AlphaFoldDB" id="A0A6M4M9S8"/>
<dbReference type="RefSeq" id="WP_075608816.1">
    <property type="nucleotide sequence ID" value="NZ_CP052766.1"/>
</dbReference>
<dbReference type="Proteomes" id="UP000219285">
    <property type="component" value="Chromosome"/>
</dbReference>
<dbReference type="SUPFAM" id="SSF53300">
    <property type="entry name" value="vWA-like"/>
    <property type="match status" value="1"/>
</dbReference>
<name>A0A6M4M9S8_9ALTE</name>
<dbReference type="OrthoDB" id="9776116at2"/>
<gene>
    <name evidence="2" type="ORF">CA267_003240</name>
</gene>
<dbReference type="InterPro" id="IPR002881">
    <property type="entry name" value="DUF58"/>
</dbReference>
<reference evidence="3" key="1">
    <citation type="submission" date="2014-12" db="EMBL/GenBank/DDBJ databases">
        <title>Complete genome sequence of a multi-drug resistant Klebsiella pneumoniae.</title>
        <authorList>
            <person name="Hua X."/>
            <person name="Chen Q."/>
            <person name="Li X."/>
            <person name="Feng Y."/>
            <person name="Ruan Z."/>
            <person name="Yu Y."/>
        </authorList>
    </citation>
    <scope>NUCLEOTIDE SEQUENCE [LARGE SCALE GENOMIC DNA]</scope>
    <source>
        <strain evidence="3">5.12</strain>
    </source>
</reference>
<reference evidence="2 3" key="2">
    <citation type="submission" date="2020-04" db="EMBL/GenBank/DDBJ databases">
        <title>Complete genome sequence of Alteromonas pelagimontana 5.12T.</title>
        <authorList>
            <person name="Sinha R.K."/>
            <person name="Krishnan K.P."/>
            <person name="Kurian J.P."/>
        </authorList>
    </citation>
    <scope>NUCLEOTIDE SEQUENCE [LARGE SCALE GENOMIC DNA]</scope>
    <source>
        <strain evidence="2 3">5.12</strain>
    </source>
</reference>
<protein>
    <submittedName>
        <fullName evidence="2">DUF58 domain-containing protein</fullName>
    </submittedName>
</protein>
<keyword evidence="3" id="KW-1185">Reference proteome</keyword>
<dbReference type="KEGG" id="apel:CA267_003240"/>
<sequence length="319" mass="35927">MTKNTTSQWLNELHTNGVELSVQELLRYQQLTSLVNLAPKSAPQAQLSGAYLAKQKGRGMEFDEARHYQAGDDIRAIDWRVTARTGKTHTKIYREERERPVFILCDLTASMQFGTQLLLKAVQAAHLTSLISWSAAKRGDKVGALVFNDQLHRECKPLSRKPAVLAICHELLAVQKASNVGITPNIEGFADACARVRRVARPGSLVYLISDFNHVSYAATQHINHLSRHCEVQAMVVNDPLEQALPDVPLVQPVDVTDGQQRQTWLLGDQAQQHAYQQWRVKHTESVEQIFRQAKVKHQFISAGMPLDEQLGTRMGRKR</sequence>
<dbReference type="EMBL" id="CP052766">
    <property type="protein sequence ID" value="QJR79867.1"/>
    <property type="molecule type" value="Genomic_DNA"/>
</dbReference>
<feature type="domain" description="DUF58" evidence="1">
    <location>
        <begin position="64"/>
        <end position="281"/>
    </location>
</feature>
<dbReference type="Pfam" id="PF01882">
    <property type="entry name" value="DUF58"/>
    <property type="match status" value="1"/>
</dbReference>
<dbReference type="PANTHER" id="PTHR33608">
    <property type="entry name" value="BLL2464 PROTEIN"/>
    <property type="match status" value="1"/>
</dbReference>
<dbReference type="PANTHER" id="PTHR33608:SF12">
    <property type="entry name" value="DUF58 DOMAIN-CONTAINING PROTEIN"/>
    <property type="match status" value="1"/>
</dbReference>
<organism evidence="2 3">
    <name type="scientific">Alteromonas pelagimontana</name>
    <dbReference type="NCBI Taxonomy" id="1858656"/>
    <lineage>
        <taxon>Bacteria</taxon>
        <taxon>Pseudomonadati</taxon>
        <taxon>Pseudomonadota</taxon>
        <taxon>Gammaproteobacteria</taxon>
        <taxon>Alteromonadales</taxon>
        <taxon>Alteromonadaceae</taxon>
        <taxon>Alteromonas/Salinimonas group</taxon>
        <taxon>Alteromonas</taxon>
    </lineage>
</organism>
<dbReference type="InterPro" id="IPR036465">
    <property type="entry name" value="vWFA_dom_sf"/>
</dbReference>
<evidence type="ECO:0000313" key="3">
    <source>
        <dbReference type="Proteomes" id="UP000219285"/>
    </source>
</evidence>
<accession>A0A6M4M9S8</accession>
<evidence type="ECO:0000313" key="2">
    <source>
        <dbReference type="EMBL" id="QJR79867.1"/>
    </source>
</evidence>